<feature type="domain" description="N-acetyltransferase" evidence="2">
    <location>
        <begin position="30"/>
        <end position="184"/>
    </location>
</feature>
<proteinExistence type="predicted"/>
<accession>A0A239NSB8</accession>
<sequence>MRRCAAWASSAWRCAGPAILRALTAADVEPIVRACADPEIIRFIPAMPAPCTPDDAMRFLKLAEQLWEAGGALFAVADAGTGEWLGNIDLKALDPRGNGEIGYLIAPWARGRGVATAVTTALARWAFAQGVRRVEVLAAAENLASQRVALAAGFRREGVRRSAEDRRDGTRRRPGGLRQALRRPR</sequence>
<evidence type="ECO:0000256" key="1">
    <source>
        <dbReference type="SAM" id="MobiDB-lite"/>
    </source>
</evidence>
<evidence type="ECO:0000313" key="3">
    <source>
        <dbReference type="EMBL" id="SNT57582.1"/>
    </source>
</evidence>
<dbReference type="Proteomes" id="UP000198282">
    <property type="component" value="Unassembled WGS sequence"/>
</dbReference>
<dbReference type="InterPro" id="IPR016181">
    <property type="entry name" value="Acyl_CoA_acyltransferase"/>
</dbReference>
<name>A0A239NSB8_9ACTN</name>
<dbReference type="AlphaFoldDB" id="A0A239NSB8"/>
<dbReference type="PANTHER" id="PTHR43441">
    <property type="entry name" value="RIBOSOMAL-PROTEIN-SERINE ACETYLTRANSFERASE"/>
    <property type="match status" value="1"/>
</dbReference>
<dbReference type="RefSeq" id="WP_245878846.1">
    <property type="nucleotide sequence ID" value="NZ_FZOD01000067.1"/>
</dbReference>
<dbReference type="PANTHER" id="PTHR43441:SF10">
    <property type="entry name" value="ACETYLTRANSFERASE"/>
    <property type="match status" value="1"/>
</dbReference>
<feature type="region of interest" description="Disordered" evidence="1">
    <location>
        <begin position="161"/>
        <end position="185"/>
    </location>
</feature>
<gene>
    <name evidence="3" type="ORF">SAMN05216276_106717</name>
</gene>
<reference evidence="3 4" key="1">
    <citation type="submission" date="2017-06" db="EMBL/GenBank/DDBJ databases">
        <authorList>
            <person name="Kim H.J."/>
            <person name="Triplett B.A."/>
        </authorList>
    </citation>
    <scope>NUCLEOTIDE SEQUENCE [LARGE SCALE GENOMIC DNA]</scope>
    <source>
        <strain evidence="3 4">CGMCC 4.2132</strain>
    </source>
</reference>
<dbReference type="InterPro" id="IPR000182">
    <property type="entry name" value="GNAT_dom"/>
</dbReference>
<dbReference type="Pfam" id="PF13302">
    <property type="entry name" value="Acetyltransf_3"/>
    <property type="match status" value="1"/>
</dbReference>
<dbReference type="CDD" id="cd04301">
    <property type="entry name" value="NAT_SF"/>
    <property type="match status" value="1"/>
</dbReference>
<dbReference type="GO" id="GO:0005737">
    <property type="term" value="C:cytoplasm"/>
    <property type="evidence" value="ECO:0007669"/>
    <property type="project" value="TreeGrafter"/>
</dbReference>
<protein>
    <submittedName>
        <fullName evidence="3">Protein N-acetyltransferase, RimJ/RimL family</fullName>
    </submittedName>
</protein>
<organism evidence="3 4">
    <name type="scientific">Streptosporangium subroseum</name>
    <dbReference type="NCBI Taxonomy" id="106412"/>
    <lineage>
        <taxon>Bacteria</taxon>
        <taxon>Bacillati</taxon>
        <taxon>Actinomycetota</taxon>
        <taxon>Actinomycetes</taxon>
        <taxon>Streptosporangiales</taxon>
        <taxon>Streptosporangiaceae</taxon>
        <taxon>Streptosporangium</taxon>
    </lineage>
</organism>
<feature type="compositionally biased region" description="Basic residues" evidence="1">
    <location>
        <begin position="169"/>
        <end position="185"/>
    </location>
</feature>
<dbReference type="InterPro" id="IPR051908">
    <property type="entry name" value="Ribosomal_N-acetyltransferase"/>
</dbReference>
<dbReference type="GO" id="GO:1990189">
    <property type="term" value="F:protein N-terminal-serine acetyltransferase activity"/>
    <property type="evidence" value="ECO:0007669"/>
    <property type="project" value="TreeGrafter"/>
</dbReference>
<dbReference type="EMBL" id="FZOD01000067">
    <property type="protein sequence ID" value="SNT57582.1"/>
    <property type="molecule type" value="Genomic_DNA"/>
</dbReference>
<dbReference type="Gene3D" id="3.40.630.30">
    <property type="match status" value="1"/>
</dbReference>
<keyword evidence="3" id="KW-0808">Transferase</keyword>
<dbReference type="GO" id="GO:0008999">
    <property type="term" value="F:protein-N-terminal-alanine acetyltransferase activity"/>
    <property type="evidence" value="ECO:0007669"/>
    <property type="project" value="TreeGrafter"/>
</dbReference>
<dbReference type="SUPFAM" id="SSF55729">
    <property type="entry name" value="Acyl-CoA N-acyltransferases (Nat)"/>
    <property type="match status" value="1"/>
</dbReference>
<evidence type="ECO:0000259" key="2">
    <source>
        <dbReference type="PROSITE" id="PS51186"/>
    </source>
</evidence>
<dbReference type="PROSITE" id="PS51186">
    <property type="entry name" value="GNAT"/>
    <property type="match status" value="1"/>
</dbReference>
<evidence type="ECO:0000313" key="4">
    <source>
        <dbReference type="Proteomes" id="UP000198282"/>
    </source>
</evidence>
<keyword evidence="4" id="KW-1185">Reference proteome</keyword>